<dbReference type="Gene3D" id="3.30.460.10">
    <property type="entry name" value="Beta Polymerase, domain 2"/>
    <property type="match status" value="1"/>
</dbReference>
<dbReference type="Proteomes" id="UP000823935">
    <property type="component" value="Unassembled WGS sequence"/>
</dbReference>
<dbReference type="EMBL" id="DVIQ01000104">
    <property type="protein sequence ID" value="HIS32872.1"/>
    <property type="molecule type" value="Genomic_DNA"/>
</dbReference>
<reference evidence="4" key="2">
    <citation type="journal article" date="2021" name="PeerJ">
        <title>Extensive microbial diversity within the chicken gut microbiome revealed by metagenomics and culture.</title>
        <authorList>
            <person name="Gilroy R."/>
            <person name="Ravi A."/>
            <person name="Getino M."/>
            <person name="Pursley I."/>
            <person name="Horton D.L."/>
            <person name="Alikhan N.F."/>
            <person name="Baker D."/>
            <person name="Gharbi K."/>
            <person name="Hall N."/>
            <person name="Watson M."/>
            <person name="Adriaenssens E.M."/>
            <person name="Foster-Nyarko E."/>
            <person name="Jarju S."/>
            <person name="Secka A."/>
            <person name="Antonio M."/>
            <person name="Oren A."/>
            <person name="Chaudhuri R.R."/>
            <person name="La Ragione R."/>
            <person name="Hildebrand F."/>
            <person name="Pallen M.J."/>
        </authorList>
    </citation>
    <scope>NUCLEOTIDE SEQUENCE</scope>
    <source>
        <strain evidence="4">CHK190-19873</strain>
    </source>
</reference>
<dbReference type="PANTHER" id="PTHR47837:SF1">
    <property type="entry name" value="GTP PYROPHOSPHOKINASE YJBM"/>
    <property type="match status" value="1"/>
</dbReference>
<dbReference type="Gene3D" id="1.10.287.860">
    <property type="entry name" value="Nucleotidyltransferase"/>
    <property type="match status" value="1"/>
</dbReference>
<evidence type="ECO:0000256" key="1">
    <source>
        <dbReference type="ARBA" id="ARBA00004976"/>
    </source>
</evidence>
<sequence length="258" mass="29962">MKKGKKQFFIREVESEAYQAPYREAIRQIVSILEECRESTVHQGHRHIEAVTWRIKSPQSIMDKLKRKGREVTPESARRYLNDLAGVRVTCCYYEDVYQVANMLLSRPELILIKQKDFICSPKKSGYRSLHLIFEVDGLTLQPEEEIISSLGMEETESETGEREKKKEGEEETDRVKEPDQVKELVQEKLPPLPGVRVEVQIRTLTMDAWARLDHELRYKNENGEAAGTIKALRKCSDAIAEVDDKMQEILERIRETV</sequence>
<dbReference type="AlphaFoldDB" id="A0A9D1EVJ0"/>
<dbReference type="InterPro" id="IPR052366">
    <property type="entry name" value="GTP_Pyrophosphokinase"/>
</dbReference>
<evidence type="ECO:0000313" key="4">
    <source>
        <dbReference type="EMBL" id="HIS32872.1"/>
    </source>
</evidence>
<feature type="region of interest" description="Disordered" evidence="2">
    <location>
        <begin position="149"/>
        <end position="179"/>
    </location>
</feature>
<gene>
    <name evidence="4" type="ORF">IAB44_15210</name>
</gene>
<dbReference type="GO" id="GO:0015969">
    <property type="term" value="P:guanosine tetraphosphate metabolic process"/>
    <property type="evidence" value="ECO:0007669"/>
    <property type="project" value="InterPro"/>
</dbReference>
<dbReference type="InterPro" id="IPR043519">
    <property type="entry name" value="NT_sf"/>
</dbReference>
<dbReference type="CDD" id="cd05399">
    <property type="entry name" value="NT_Rel-Spo_like"/>
    <property type="match status" value="1"/>
</dbReference>
<protein>
    <recommendedName>
        <fullName evidence="3">RelA/SpoT domain-containing protein</fullName>
    </recommendedName>
</protein>
<feature type="compositionally biased region" description="Basic and acidic residues" evidence="2">
    <location>
        <begin position="160"/>
        <end position="179"/>
    </location>
</feature>
<evidence type="ECO:0000256" key="2">
    <source>
        <dbReference type="SAM" id="MobiDB-lite"/>
    </source>
</evidence>
<dbReference type="PANTHER" id="PTHR47837">
    <property type="entry name" value="GTP PYROPHOSPHOKINASE YJBM"/>
    <property type="match status" value="1"/>
</dbReference>
<dbReference type="SUPFAM" id="SSF81301">
    <property type="entry name" value="Nucleotidyltransferase"/>
    <property type="match status" value="2"/>
</dbReference>
<dbReference type="SMART" id="SM00954">
    <property type="entry name" value="RelA_SpoT"/>
    <property type="match status" value="1"/>
</dbReference>
<evidence type="ECO:0000313" key="5">
    <source>
        <dbReference type="Proteomes" id="UP000823935"/>
    </source>
</evidence>
<accession>A0A9D1EVJ0</accession>
<evidence type="ECO:0000259" key="3">
    <source>
        <dbReference type="SMART" id="SM00954"/>
    </source>
</evidence>
<comment type="pathway">
    <text evidence="1">Purine metabolism; ppGpp biosynthesis; ppGpp from GTP: step 1/2.</text>
</comment>
<dbReference type="Pfam" id="PF04607">
    <property type="entry name" value="RelA_SpoT"/>
    <property type="match status" value="2"/>
</dbReference>
<comment type="caution">
    <text evidence="4">The sequence shown here is derived from an EMBL/GenBank/DDBJ whole genome shotgun (WGS) entry which is preliminary data.</text>
</comment>
<name>A0A9D1EVJ0_9FIRM</name>
<feature type="domain" description="RelA/SpoT" evidence="3">
    <location>
        <begin position="53"/>
        <end position="225"/>
    </location>
</feature>
<organism evidence="4 5">
    <name type="scientific">Candidatus Limivivens intestinipullorum</name>
    <dbReference type="NCBI Taxonomy" id="2840858"/>
    <lineage>
        <taxon>Bacteria</taxon>
        <taxon>Bacillati</taxon>
        <taxon>Bacillota</taxon>
        <taxon>Clostridia</taxon>
        <taxon>Lachnospirales</taxon>
        <taxon>Lachnospiraceae</taxon>
        <taxon>Lachnospiraceae incertae sedis</taxon>
        <taxon>Candidatus Limivivens</taxon>
    </lineage>
</organism>
<proteinExistence type="predicted"/>
<reference evidence="4" key="1">
    <citation type="submission" date="2020-10" db="EMBL/GenBank/DDBJ databases">
        <authorList>
            <person name="Gilroy R."/>
        </authorList>
    </citation>
    <scope>NUCLEOTIDE SEQUENCE</scope>
    <source>
        <strain evidence="4">CHK190-19873</strain>
    </source>
</reference>
<dbReference type="InterPro" id="IPR007685">
    <property type="entry name" value="RelA_SpoT"/>
</dbReference>